<dbReference type="AlphaFoldDB" id="A0A160VBB1"/>
<dbReference type="SUPFAM" id="SSF161111">
    <property type="entry name" value="Cation efflux protein transmembrane domain-like"/>
    <property type="match status" value="1"/>
</dbReference>
<keyword evidence="3" id="KW-0813">Transport</keyword>
<comment type="similarity">
    <text evidence="2">Belongs to the cation diffusion facilitator (CDF) transporter (TC 2.A.4) family. SLC30A subfamily.</text>
</comment>
<dbReference type="Pfam" id="PF01545">
    <property type="entry name" value="Cation_efflux"/>
    <property type="match status" value="1"/>
</dbReference>
<evidence type="ECO:0000256" key="5">
    <source>
        <dbReference type="ARBA" id="ARBA00022989"/>
    </source>
</evidence>
<feature type="transmembrane region" description="Helical" evidence="9">
    <location>
        <begin position="28"/>
        <end position="51"/>
    </location>
</feature>
<keyword evidence="5 9" id="KW-1133">Transmembrane helix</keyword>
<feature type="transmembrane region" description="Helical" evidence="9">
    <location>
        <begin position="160"/>
        <end position="186"/>
    </location>
</feature>
<sequence>MDASKQPILSHSERNHGHRSASRRSLSISLVLIMAYMVVEVVGGLVSGSLALLADAGHMLTDAAAIGLALLAIWVAGRPASIEQTFGFHRTEILAAMLNALSLWFIAALIFFEASRRFDDTLDVDGGLMLGVGVAGLFVNMAAAGVLHRSAGESLNVEGAFLHVIADLLGSVAVVAAGVLVLSLGWDIADPIFGIVIGVLVLASSFRLLWKVVHVLMEGTPSHLDLHQLCQRLEELDGVTGVHDIHAWSITTGYDALSAHVTADARVMQDPNPVLQRLREIASSEFGVGHVTIQLEDSMENCAEDHHIEHPEGLTPNHRHDES</sequence>
<evidence type="ECO:0000256" key="4">
    <source>
        <dbReference type="ARBA" id="ARBA00022692"/>
    </source>
</evidence>
<evidence type="ECO:0000256" key="8">
    <source>
        <dbReference type="SAM" id="MobiDB-lite"/>
    </source>
</evidence>
<dbReference type="SUPFAM" id="SSF160240">
    <property type="entry name" value="Cation efflux protein cytoplasmic domain-like"/>
    <property type="match status" value="1"/>
</dbReference>
<evidence type="ECO:0000256" key="1">
    <source>
        <dbReference type="ARBA" id="ARBA00004141"/>
    </source>
</evidence>
<dbReference type="EMBL" id="FAXA01000430">
    <property type="protein sequence ID" value="CUV03536.1"/>
    <property type="molecule type" value="Genomic_DNA"/>
</dbReference>
<dbReference type="PANTHER" id="PTHR11562:SF17">
    <property type="entry name" value="RE54080P-RELATED"/>
    <property type="match status" value="1"/>
</dbReference>
<accession>A0A160VBB1</accession>
<comment type="subcellular location">
    <subcellularLocation>
        <location evidence="1">Membrane</location>
        <topology evidence="1">Multi-pass membrane protein</topology>
    </subcellularLocation>
</comment>
<reference evidence="12" key="1">
    <citation type="submission" date="2015-10" db="EMBL/GenBank/DDBJ databases">
        <authorList>
            <person name="Gilbert D.G."/>
        </authorList>
    </citation>
    <scope>NUCLEOTIDE SEQUENCE</scope>
</reference>
<name>A0A160VBB1_9ZZZZ</name>
<dbReference type="InterPro" id="IPR002524">
    <property type="entry name" value="Cation_efflux"/>
</dbReference>
<dbReference type="PANTHER" id="PTHR11562">
    <property type="entry name" value="CATION EFFLUX PROTEIN/ ZINC TRANSPORTER"/>
    <property type="match status" value="1"/>
</dbReference>
<feature type="transmembrane region" description="Helical" evidence="9">
    <location>
        <begin position="93"/>
        <end position="112"/>
    </location>
</feature>
<evidence type="ECO:0000256" key="7">
    <source>
        <dbReference type="ARBA" id="ARBA00023136"/>
    </source>
</evidence>
<dbReference type="Pfam" id="PF16916">
    <property type="entry name" value="ZT_dimer"/>
    <property type="match status" value="1"/>
</dbReference>
<dbReference type="GO" id="GO:0005385">
    <property type="term" value="F:zinc ion transmembrane transporter activity"/>
    <property type="evidence" value="ECO:0007669"/>
    <property type="project" value="TreeGrafter"/>
</dbReference>
<dbReference type="InterPro" id="IPR050681">
    <property type="entry name" value="CDF/SLC30A"/>
</dbReference>
<dbReference type="InterPro" id="IPR058533">
    <property type="entry name" value="Cation_efflux_TM"/>
</dbReference>
<keyword evidence="6" id="KW-0406">Ion transport</keyword>
<dbReference type="InterPro" id="IPR027469">
    <property type="entry name" value="Cation_efflux_TMD_sf"/>
</dbReference>
<evidence type="ECO:0000259" key="10">
    <source>
        <dbReference type="Pfam" id="PF01545"/>
    </source>
</evidence>
<evidence type="ECO:0000256" key="2">
    <source>
        <dbReference type="ARBA" id="ARBA00008873"/>
    </source>
</evidence>
<dbReference type="GO" id="GO:0005886">
    <property type="term" value="C:plasma membrane"/>
    <property type="evidence" value="ECO:0007669"/>
    <property type="project" value="TreeGrafter"/>
</dbReference>
<organism evidence="12">
    <name type="scientific">hydrothermal vent metagenome</name>
    <dbReference type="NCBI Taxonomy" id="652676"/>
    <lineage>
        <taxon>unclassified sequences</taxon>
        <taxon>metagenomes</taxon>
        <taxon>ecological metagenomes</taxon>
    </lineage>
</organism>
<feature type="transmembrane region" description="Helical" evidence="9">
    <location>
        <begin position="127"/>
        <end position="148"/>
    </location>
</feature>
<feature type="domain" description="Cation efflux protein cytoplasmic" evidence="11">
    <location>
        <begin position="221"/>
        <end position="297"/>
    </location>
</feature>
<keyword evidence="7 9" id="KW-0472">Membrane</keyword>
<dbReference type="InterPro" id="IPR027470">
    <property type="entry name" value="Cation_efflux_CTD"/>
</dbReference>
<evidence type="ECO:0000259" key="11">
    <source>
        <dbReference type="Pfam" id="PF16916"/>
    </source>
</evidence>
<gene>
    <name evidence="12" type="ORF">MGWOODY_Clf1708</name>
</gene>
<protein>
    <submittedName>
        <fullName evidence="12">Cobalt-zinc-cadmium resistance protein CzcD</fullName>
    </submittedName>
</protein>
<feature type="region of interest" description="Disordered" evidence="8">
    <location>
        <begin position="1"/>
        <end position="20"/>
    </location>
</feature>
<feature type="transmembrane region" description="Helical" evidence="9">
    <location>
        <begin position="192"/>
        <end position="210"/>
    </location>
</feature>
<dbReference type="NCBIfam" id="TIGR01297">
    <property type="entry name" value="CDF"/>
    <property type="match status" value="1"/>
</dbReference>
<proteinExistence type="inferred from homology"/>
<dbReference type="Gene3D" id="1.20.1510.10">
    <property type="entry name" value="Cation efflux protein transmembrane domain"/>
    <property type="match status" value="1"/>
</dbReference>
<evidence type="ECO:0000256" key="3">
    <source>
        <dbReference type="ARBA" id="ARBA00022448"/>
    </source>
</evidence>
<dbReference type="InterPro" id="IPR036837">
    <property type="entry name" value="Cation_efflux_CTD_sf"/>
</dbReference>
<evidence type="ECO:0000256" key="6">
    <source>
        <dbReference type="ARBA" id="ARBA00023065"/>
    </source>
</evidence>
<feature type="transmembrane region" description="Helical" evidence="9">
    <location>
        <begin position="63"/>
        <end position="81"/>
    </location>
</feature>
<evidence type="ECO:0000256" key="9">
    <source>
        <dbReference type="SAM" id="Phobius"/>
    </source>
</evidence>
<feature type="domain" description="Cation efflux protein transmembrane" evidence="10">
    <location>
        <begin position="28"/>
        <end position="217"/>
    </location>
</feature>
<keyword evidence="4 9" id="KW-0812">Transmembrane</keyword>
<evidence type="ECO:0000313" key="12">
    <source>
        <dbReference type="EMBL" id="CUV03536.1"/>
    </source>
</evidence>